<proteinExistence type="predicted"/>
<name>A0A1R3JSK9_COCAP</name>
<dbReference type="AlphaFoldDB" id="A0A1R3JSK9"/>
<gene>
    <name evidence="1" type="ORF">CCACVL1_04419</name>
</gene>
<evidence type="ECO:0000313" key="1">
    <source>
        <dbReference type="EMBL" id="OMO97882.1"/>
    </source>
</evidence>
<evidence type="ECO:0000313" key="2">
    <source>
        <dbReference type="Proteomes" id="UP000188268"/>
    </source>
</evidence>
<reference evidence="1 2" key="1">
    <citation type="submission" date="2013-09" db="EMBL/GenBank/DDBJ databases">
        <title>Corchorus capsularis genome sequencing.</title>
        <authorList>
            <person name="Alam M."/>
            <person name="Haque M.S."/>
            <person name="Islam M.S."/>
            <person name="Emdad E.M."/>
            <person name="Islam M.M."/>
            <person name="Ahmed B."/>
            <person name="Halim A."/>
            <person name="Hossen Q.M.M."/>
            <person name="Hossain M.Z."/>
            <person name="Ahmed R."/>
            <person name="Khan M.M."/>
            <person name="Islam R."/>
            <person name="Rashid M.M."/>
            <person name="Khan S.A."/>
            <person name="Rahman M.S."/>
            <person name="Alam M."/>
        </authorList>
    </citation>
    <scope>NUCLEOTIDE SEQUENCE [LARGE SCALE GENOMIC DNA]</scope>
    <source>
        <strain evidence="2">cv. CVL-1</strain>
        <tissue evidence="1">Whole seedling</tissue>
    </source>
</reference>
<comment type="caution">
    <text evidence="1">The sequence shown here is derived from an EMBL/GenBank/DDBJ whole genome shotgun (WGS) entry which is preliminary data.</text>
</comment>
<dbReference type="Gramene" id="OMO97882">
    <property type="protein sequence ID" value="OMO97882"/>
    <property type="gene ID" value="CCACVL1_04419"/>
</dbReference>
<sequence>MGFVDSSRKKARVQGLSSSIFQEIREL</sequence>
<organism evidence="1 2">
    <name type="scientific">Corchorus capsularis</name>
    <name type="common">Jute</name>
    <dbReference type="NCBI Taxonomy" id="210143"/>
    <lineage>
        <taxon>Eukaryota</taxon>
        <taxon>Viridiplantae</taxon>
        <taxon>Streptophyta</taxon>
        <taxon>Embryophyta</taxon>
        <taxon>Tracheophyta</taxon>
        <taxon>Spermatophyta</taxon>
        <taxon>Magnoliopsida</taxon>
        <taxon>eudicotyledons</taxon>
        <taxon>Gunneridae</taxon>
        <taxon>Pentapetalae</taxon>
        <taxon>rosids</taxon>
        <taxon>malvids</taxon>
        <taxon>Malvales</taxon>
        <taxon>Malvaceae</taxon>
        <taxon>Grewioideae</taxon>
        <taxon>Apeibeae</taxon>
        <taxon>Corchorus</taxon>
    </lineage>
</organism>
<dbReference type="EMBL" id="AWWV01007169">
    <property type="protein sequence ID" value="OMO97882.1"/>
    <property type="molecule type" value="Genomic_DNA"/>
</dbReference>
<protein>
    <submittedName>
        <fullName evidence="1">Uncharacterized protein</fullName>
    </submittedName>
</protein>
<keyword evidence="2" id="KW-1185">Reference proteome</keyword>
<accession>A0A1R3JSK9</accession>
<dbReference type="Proteomes" id="UP000188268">
    <property type="component" value="Unassembled WGS sequence"/>
</dbReference>